<evidence type="ECO:0000313" key="4">
    <source>
        <dbReference type="Proteomes" id="UP000312032"/>
    </source>
</evidence>
<dbReference type="AlphaFoldDB" id="A0A5C4U4X8"/>
<accession>A0A5C4U4X8</accession>
<feature type="active site" description="Proton acceptor" evidence="2">
    <location>
        <position position="91"/>
    </location>
</feature>
<organism evidence="3 4">
    <name type="scientific">Corynebacterium tapiri</name>
    <dbReference type="NCBI Taxonomy" id="1448266"/>
    <lineage>
        <taxon>Bacteria</taxon>
        <taxon>Bacillati</taxon>
        <taxon>Actinomycetota</taxon>
        <taxon>Actinomycetes</taxon>
        <taxon>Mycobacteriales</taxon>
        <taxon>Corynebacteriaceae</taxon>
        <taxon>Corynebacterium</taxon>
    </lineage>
</organism>
<dbReference type="GO" id="GO:0070490">
    <property type="term" value="P:protein pupylation"/>
    <property type="evidence" value="ECO:0007669"/>
    <property type="project" value="TreeGrafter"/>
</dbReference>
<dbReference type="NCBIfam" id="TIGR03688">
    <property type="entry name" value="depupylase_Dop"/>
    <property type="match status" value="1"/>
</dbReference>
<dbReference type="GO" id="GO:0005524">
    <property type="term" value="F:ATP binding"/>
    <property type="evidence" value="ECO:0007669"/>
    <property type="project" value="TreeGrafter"/>
</dbReference>
<dbReference type="GO" id="GO:0000502">
    <property type="term" value="C:proteasome complex"/>
    <property type="evidence" value="ECO:0007669"/>
    <property type="project" value="UniProtKB-KW"/>
</dbReference>
<dbReference type="Proteomes" id="UP000312032">
    <property type="component" value="Unassembled WGS sequence"/>
</dbReference>
<protein>
    <submittedName>
        <fullName evidence="3">Proteasome accessory factor PafA2</fullName>
    </submittedName>
</protein>
<dbReference type="GO" id="GO:0016811">
    <property type="term" value="F:hydrolase activity, acting on carbon-nitrogen (but not peptide) bonds, in linear amides"/>
    <property type="evidence" value="ECO:0007669"/>
    <property type="project" value="InterPro"/>
</dbReference>
<name>A0A5C4U4X8_9CORY</name>
<evidence type="ECO:0000256" key="1">
    <source>
        <dbReference type="ARBA" id="ARBA00009114"/>
    </source>
</evidence>
<keyword evidence="4" id="KW-1185">Reference proteome</keyword>
<dbReference type="PANTHER" id="PTHR42307">
    <property type="entry name" value="PUP DEAMIDASE/DEPUPYLASE"/>
    <property type="match status" value="1"/>
</dbReference>
<evidence type="ECO:0000313" key="3">
    <source>
        <dbReference type="EMBL" id="TNL97612.1"/>
    </source>
</evidence>
<reference evidence="3 4" key="1">
    <citation type="submission" date="2019-06" db="EMBL/GenBank/DDBJ databases">
        <authorList>
            <person name="Li J."/>
        </authorList>
    </citation>
    <scope>NUCLEOTIDE SEQUENCE [LARGE SCALE GENOMIC DNA]</scope>
    <source>
        <strain evidence="3 4">LMG 28165</strain>
    </source>
</reference>
<dbReference type="InterPro" id="IPR022366">
    <property type="entry name" value="Pup_deamidase"/>
</dbReference>
<gene>
    <name evidence="3" type="ORF">FHE74_05855</name>
</gene>
<dbReference type="GO" id="GO:0010498">
    <property type="term" value="P:proteasomal protein catabolic process"/>
    <property type="evidence" value="ECO:0007669"/>
    <property type="project" value="InterPro"/>
</dbReference>
<dbReference type="Pfam" id="PF03136">
    <property type="entry name" value="Pup_ligase"/>
    <property type="match status" value="1"/>
</dbReference>
<dbReference type="RefSeq" id="WP_139465575.1">
    <property type="nucleotide sequence ID" value="NZ_VDHJ01000007.1"/>
</dbReference>
<dbReference type="GO" id="GO:0019941">
    <property type="term" value="P:modification-dependent protein catabolic process"/>
    <property type="evidence" value="ECO:0007669"/>
    <property type="project" value="InterPro"/>
</dbReference>
<dbReference type="GO" id="GO:0008233">
    <property type="term" value="F:peptidase activity"/>
    <property type="evidence" value="ECO:0007669"/>
    <property type="project" value="InterPro"/>
</dbReference>
<dbReference type="PIRSF" id="PIRSF018077">
    <property type="entry name" value="UCP018077"/>
    <property type="match status" value="1"/>
</dbReference>
<evidence type="ECO:0000256" key="2">
    <source>
        <dbReference type="PIRSR" id="PIRSR018077-1"/>
    </source>
</evidence>
<keyword evidence="3" id="KW-0647">Proteasome</keyword>
<dbReference type="OrthoDB" id="9760627at2"/>
<comment type="caution">
    <text evidence="3">The sequence shown here is derived from an EMBL/GenBank/DDBJ whole genome shotgun (WGS) entry which is preliminary data.</text>
</comment>
<dbReference type="PANTHER" id="PTHR42307:SF2">
    <property type="entry name" value="PUP DEAMIDASE_DEPUPYLASE"/>
    <property type="match status" value="1"/>
</dbReference>
<proteinExistence type="inferred from homology"/>
<dbReference type="EMBL" id="VDHJ01000007">
    <property type="protein sequence ID" value="TNL97612.1"/>
    <property type="molecule type" value="Genomic_DNA"/>
</dbReference>
<dbReference type="InterPro" id="IPR004347">
    <property type="entry name" value="Pup_ligase/deamidase"/>
</dbReference>
<comment type="similarity">
    <text evidence="1">Belongs to the Pup ligase/Pup deamidase family. Pup deamidase subfamily.</text>
</comment>
<sequence>MSRFMGTETEYGIATPSHPEVSSIITSTHAVVSYAALRTGARSRWDYEDEKPLADSRGFDLRRHHTVPIIEPDTVGIANVITPNGARYYVDHAHPEYSSPECSNAWDAMIYDAAGDYILRQSIADIGDLWEDQISVLRSHDPCPPLKIYKNNVDGKGASYGSHENYQYSRHTDFGTLTQALLPFFVTRQVIIGAGRMGVGEAGEVDAFQISQRADYFFQEVSLETTLNRGIVNTRDEPHANAVHFCRLHTIIGDANLSQYSTFLKLGMTKLVLDAIEAGVDFSDLRLKDSVAELKAVSHDTTLTHQLSLVDGRMLTALEILAEYRQRVRAKDQVDERVLTLWGEILDDLGRDPLSTADRLDWTAKYALLKRYVDKGASWSDAKLKLIDLQYSDIDPTKSLYHALVRSGRMKTLVSEETIAHAAANPPEDSRAYFRGRVCEKFGDDIIAASWQTVVLKYSSGTAKFHLDTVDEFDRAELGEILEGSTTADELVANLEKAGHAPMYYHTHHEREHINHPHPH</sequence>